<dbReference type="AlphaFoldDB" id="A0A2M8J7I4"/>
<organism evidence="2 3">
    <name type="scientific">Pseudooceanicola lipolyticus</name>
    <dbReference type="NCBI Taxonomy" id="2029104"/>
    <lineage>
        <taxon>Bacteria</taxon>
        <taxon>Pseudomonadati</taxon>
        <taxon>Pseudomonadota</taxon>
        <taxon>Alphaproteobacteria</taxon>
        <taxon>Rhodobacterales</taxon>
        <taxon>Paracoccaceae</taxon>
        <taxon>Pseudooceanicola</taxon>
    </lineage>
</organism>
<dbReference type="EMBL" id="PGTB01000001">
    <property type="protein sequence ID" value="PJE38724.1"/>
    <property type="molecule type" value="Genomic_DNA"/>
</dbReference>
<dbReference type="GO" id="GO:0012505">
    <property type="term" value="C:endomembrane system"/>
    <property type="evidence" value="ECO:0007669"/>
    <property type="project" value="TreeGrafter"/>
</dbReference>
<dbReference type="Gene3D" id="3.90.1300.10">
    <property type="entry name" value="Amidase signature (AS) domain"/>
    <property type="match status" value="1"/>
</dbReference>
<evidence type="ECO:0000313" key="3">
    <source>
        <dbReference type="Proteomes" id="UP000231553"/>
    </source>
</evidence>
<reference evidence="2 3" key="1">
    <citation type="journal article" date="2018" name="Int. J. Syst. Evol. Microbiol.">
        <title>Pseudooceanicola lipolyticus sp. nov., a marine alphaproteobacterium, reclassification of Oceanicola flagellatus as Pseudooceanicola flagellatus comb. nov. and emended description of the genus Pseudooceanicola.</title>
        <authorList>
            <person name="Huang M.-M."/>
            <person name="Guo L.-L."/>
            <person name="Wu Y.-H."/>
            <person name="Lai Q.-L."/>
            <person name="Shao Z.-Z."/>
            <person name="Wang C.-S."/>
            <person name="Wu M."/>
            <person name="Xu X.-W."/>
        </authorList>
    </citation>
    <scope>NUCLEOTIDE SEQUENCE [LARGE SCALE GENOMIC DNA]</scope>
    <source>
        <strain evidence="2 3">157</strain>
    </source>
</reference>
<sequence length="476" mass="50245">MSDLWSWSASRLATAIAAGDITSVEATTSALARMDAANPTINAVVDPMPDEALEAARAADQARSQGRTLGPLHGVPLTIKINVDYAGRATTNGVVAYKDLIADQDGSVVRNLKASGAVIIGRTNTPCFSMRAFTNNDLHGATRNPHDARLTPGGSSGGAGAAVAVGIGAVAHGNDIGGSVRYPAYCNGVYGLRPTLGLAPAFSGTAPERKIVSQLSAVQGPLARTVEDIRLSMEALCGYDPREVMQVPAGRLFDPLTGAPCRVAMLAETAECPADTEVSAAIRQAGAMLRDGGYEVVETPPPSFQELVEYWHLILGNEMRAGLGPLMETHGDSKMKAALALLLEDVPDLSDRDSFLAEFARRSTLLRQWQVFFQEYPLVLTATNWAKPYVDDYDVSPGADGDWFRRTCAPMTGTPIIGLPGISVPVGTRPGAPMGVQLLANRFGDRLLLEAAAVLERAMGPIAPFDPIPQAESEPA</sequence>
<evidence type="ECO:0000259" key="1">
    <source>
        <dbReference type="Pfam" id="PF01425"/>
    </source>
</evidence>
<comment type="caution">
    <text evidence="2">The sequence shown here is derived from an EMBL/GenBank/DDBJ whole genome shotgun (WGS) entry which is preliminary data.</text>
</comment>
<dbReference type="Pfam" id="PF01425">
    <property type="entry name" value="Amidase"/>
    <property type="match status" value="1"/>
</dbReference>
<name>A0A2M8J7I4_9RHOB</name>
<dbReference type="RefSeq" id="WP_100160852.1">
    <property type="nucleotide sequence ID" value="NZ_PGTB01000001.1"/>
</dbReference>
<dbReference type="PANTHER" id="PTHR43372">
    <property type="entry name" value="FATTY-ACID AMIDE HYDROLASE"/>
    <property type="match status" value="1"/>
</dbReference>
<dbReference type="OrthoDB" id="9777859at2"/>
<gene>
    <name evidence="2" type="ORF">CVM52_00950</name>
</gene>
<dbReference type="InterPro" id="IPR020556">
    <property type="entry name" value="Amidase_CS"/>
</dbReference>
<evidence type="ECO:0000313" key="2">
    <source>
        <dbReference type="EMBL" id="PJE38724.1"/>
    </source>
</evidence>
<dbReference type="PROSITE" id="PS00571">
    <property type="entry name" value="AMIDASES"/>
    <property type="match status" value="1"/>
</dbReference>
<dbReference type="InterPro" id="IPR036928">
    <property type="entry name" value="AS_sf"/>
</dbReference>
<dbReference type="NCBIfam" id="NF005687">
    <property type="entry name" value="PRK07487.1"/>
    <property type="match status" value="1"/>
</dbReference>
<dbReference type="SUPFAM" id="SSF75304">
    <property type="entry name" value="Amidase signature (AS) enzymes"/>
    <property type="match status" value="1"/>
</dbReference>
<proteinExistence type="predicted"/>
<dbReference type="InterPro" id="IPR052739">
    <property type="entry name" value="FAAH2"/>
</dbReference>
<protein>
    <submittedName>
        <fullName evidence="2">Amidase</fullName>
    </submittedName>
</protein>
<accession>A0A2M8J7I4</accession>
<feature type="domain" description="Amidase" evidence="1">
    <location>
        <begin position="25"/>
        <end position="449"/>
    </location>
</feature>
<dbReference type="InterPro" id="IPR023631">
    <property type="entry name" value="Amidase_dom"/>
</dbReference>
<dbReference type="PANTHER" id="PTHR43372:SF4">
    <property type="entry name" value="FATTY-ACID AMIDE HYDROLASE 2"/>
    <property type="match status" value="1"/>
</dbReference>
<dbReference type="Proteomes" id="UP000231553">
    <property type="component" value="Unassembled WGS sequence"/>
</dbReference>
<keyword evidence="3" id="KW-1185">Reference proteome</keyword>